<accession>A0ABR8BN02</accession>
<dbReference type="GO" id="GO:0008168">
    <property type="term" value="F:methyltransferase activity"/>
    <property type="evidence" value="ECO:0007669"/>
    <property type="project" value="UniProtKB-KW"/>
</dbReference>
<keyword evidence="2" id="KW-0489">Methyltransferase</keyword>
<reference evidence="2 3" key="1">
    <citation type="journal article" date="2020" name="ISME J.">
        <title>Comparative genomics reveals insights into cyanobacterial evolution and habitat adaptation.</title>
        <authorList>
            <person name="Chen M.Y."/>
            <person name="Teng W.K."/>
            <person name="Zhao L."/>
            <person name="Hu C.X."/>
            <person name="Zhou Y.K."/>
            <person name="Han B.P."/>
            <person name="Song L.R."/>
            <person name="Shu W.S."/>
        </authorList>
    </citation>
    <scope>NUCLEOTIDE SEQUENCE [LARGE SCALE GENOMIC DNA]</scope>
    <source>
        <strain evidence="2 3">FACHB-3921</strain>
    </source>
</reference>
<dbReference type="GO" id="GO:0032259">
    <property type="term" value="P:methylation"/>
    <property type="evidence" value="ECO:0007669"/>
    <property type="project" value="UniProtKB-KW"/>
</dbReference>
<dbReference type="EMBL" id="JACJQL010000059">
    <property type="protein sequence ID" value="MBD2254617.1"/>
    <property type="molecule type" value="Genomic_DNA"/>
</dbReference>
<name>A0ABR8BN02_9NOSO</name>
<dbReference type="Pfam" id="PF13649">
    <property type="entry name" value="Methyltransf_25"/>
    <property type="match status" value="1"/>
</dbReference>
<dbReference type="CDD" id="cd02440">
    <property type="entry name" value="AdoMet_MTases"/>
    <property type="match status" value="1"/>
</dbReference>
<dbReference type="Gene3D" id="3.40.50.150">
    <property type="entry name" value="Vaccinia Virus protein VP39"/>
    <property type="match status" value="1"/>
</dbReference>
<dbReference type="RefSeq" id="WP_190570894.1">
    <property type="nucleotide sequence ID" value="NZ_JACJQL010000059.1"/>
</dbReference>
<gene>
    <name evidence="2" type="ORF">H6G14_25595</name>
</gene>
<dbReference type="SUPFAM" id="SSF53335">
    <property type="entry name" value="S-adenosyl-L-methionine-dependent methyltransferases"/>
    <property type="match status" value="1"/>
</dbReference>
<sequence>MTSKAKGKQPDPSQNLRKYVNNHIRSNTILAVLGATLNARVTGTPLQPKIQVQIDEVIDALGIGDMVEETSTAILRQIIADIRFNMLLDAKLFSRANDGLVWTHDETDILQAGGEVSAGFAEVLTHKIAPSLDGLSQRLGSPNGSFLDVGVGTAGLAIAMANLWSYLKIVGIDPWKPSVILAQENVQNAGLAERIQLREQAVEAFSDTDQFDLAWLPSAFIPEGVIFTACENVYRALRPGGWLLFAMANPGNDSVTASLVRLRTVFWGGSLMSPLQIETLLRETGFVDIRILPSPPDAVVALVAGRRM</sequence>
<proteinExistence type="predicted"/>
<keyword evidence="2" id="KW-0808">Transferase</keyword>
<feature type="domain" description="Methyltransferase" evidence="1">
    <location>
        <begin position="147"/>
        <end position="241"/>
    </location>
</feature>
<dbReference type="InterPro" id="IPR041698">
    <property type="entry name" value="Methyltransf_25"/>
</dbReference>
<dbReference type="InterPro" id="IPR029063">
    <property type="entry name" value="SAM-dependent_MTases_sf"/>
</dbReference>
<keyword evidence="3" id="KW-1185">Reference proteome</keyword>
<evidence type="ECO:0000313" key="3">
    <source>
        <dbReference type="Proteomes" id="UP000621307"/>
    </source>
</evidence>
<dbReference type="Proteomes" id="UP000621307">
    <property type="component" value="Unassembled WGS sequence"/>
</dbReference>
<organism evidence="2 3">
    <name type="scientific">Nostoc parmelioides FACHB-3921</name>
    <dbReference type="NCBI Taxonomy" id="2692909"/>
    <lineage>
        <taxon>Bacteria</taxon>
        <taxon>Bacillati</taxon>
        <taxon>Cyanobacteriota</taxon>
        <taxon>Cyanophyceae</taxon>
        <taxon>Nostocales</taxon>
        <taxon>Nostocaceae</taxon>
        <taxon>Nostoc</taxon>
    </lineage>
</organism>
<comment type="caution">
    <text evidence="2">The sequence shown here is derived from an EMBL/GenBank/DDBJ whole genome shotgun (WGS) entry which is preliminary data.</text>
</comment>
<evidence type="ECO:0000313" key="2">
    <source>
        <dbReference type="EMBL" id="MBD2254617.1"/>
    </source>
</evidence>
<protein>
    <submittedName>
        <fullName evidence="2">Class I SAM-dependent methyltransferase</fullName>
    </submittedName>
</protein>
<evidence type="ECO:0000259" key="1">
    <source>
        <dbReference type="Pfam" id="PF13649"/>
    </source>
</evidence>